<dbReference type="InterPro" id="IPR011992">
    <property type="entry name" value="EF-hand-dom_pair"/>
</dbReference>
<dbReference type="EMBL" id="LWDE02000934">
    <property type="protein sequence ID" value="KAE8243254.1"/>
    <property type="molecule type" value="Genomic_DNA"/>
</dbReference>
<feature type="domain" description="EF-hand" evidence="1">
    <location>
        <begin position="19"/>
        <end position="44"/>
    </location>
</feature>
<name>A0A8X7MNS3_9BASI</name>
<dbReference type="PROSITE" id="PS50222">
    <property type="entry name" value="EF_HAND_2"/>
    <property type="match status" value="1"/>
</dbReference>
<reference evidence="2" key="2">
    <citation type="journal article" date="2019" name="IMA Fungus">
        <title>Genome sequencing and comparison of five Tilletia species to identify candidate genes for the detection of regulated species infecting wheat.</title>
        <authorList>
            <person name="Nguyen H.D.T."/>
            <person name="Sultana T."/>
            <person name="Kesanakurti P."/>
            <person name="Hambleton S."/>
        </authorList>
    </citation>
    <scope>NUCLEOTIDE SEQUENCE</scope>
    <source>
        <strain evidence="2">DAOMC 236426</strain>
    </source>
</reference>
<dbReference type="InterPro" id="IPR002048">
    <property type="entry name" value="EF_hand_dom"/>
</dbReference>
<dbReference type="SUPFAM" id="SSF47473">
    <property type="entry name" value="EF-hand"/>
    <property type="match status" value="1"/>
</dbReference>
<keyword evidence="3" id="KW-1185">Reference proteome</keyword>
<accession>A0A8X7MNS3</accession>
<evidence type="ECO:0000259" key="1">
    <source>
        <dbReference type="PROSITE" id="PS50222"/>
    </source>
</evidence>
<proteinExistence type="predicted"/>
<sequence length="73" mass="7862">MGSRLLVLRRSSSAASGDRVFDEEGNEHISVGELRSFLTSLGEKLENKEVDELLKTIPTLVEIALGPSVLHGG</sequence>
<dbReference type="Proteomes" id="UP000077684">
    <property type="component" value="Unassembled WGS sequence"/>
</dbReference>
<evidence type="ECO:0000313" key="3">
    <source>
        <dbReference type="Proteomes" id="UP000077684"/>
    </source>
</evidence>
<comment type="caution">
    <text evidence="2">The sequence shown here is derived from an EMBL/GenBank/DDBJ whole genome shotgun (WGS) entry which is preliminary data.</text>
</comment>
<dbReference type="Gene3D" id="1.10.238.10">
    <property type="entry name" value="EF-hand"/>
    <property type="match status" value="1"/>
</dbReference>
<reference evidence="2" key="1">
    <citation type="submission" date="2016-04" db="EMBL/GenBank/DDBJ databases">
        <authorList>
            <person name="Nguyen H.D."/>
            <person name="Samba Siva P."/>
            <person name="Cullis J."/>
            <person name="Levesque C.A."/>
            <person name="Hambleton S."/>
        </authorList>
    </citation>
    <scope>NUCLEOTIDE SEQUENCE</scope>
    <source>
        <strain evidence="2">DAOMC 236426</strain>
    </source>
</reference>
<organism evidence="2 3">
    <name type="scientific">Tilletia controversa</name>
    <name type="common">dwarf bunt fungus</name>
    <dbReference type="NCBI Taxonomy" id="13291"/>
    <lineage>
        <taxon>Eukaryota</taxon>
        <taxon>Fungi</taxon>
        <taxon>Dikarya</taxon>
        <taxon>Basidiomycota</taxon>
        <taxon>Ustilaginomycotina</taxon>
        <taxon>Exobasidiomycetes</taxon>
        <taxon>Tilletiales</taxon>
        <taxon>Tilletiaceae</taxon>
        <taxon>Tilletia</taxon>
    </lineage>
</organism>
<gene>
    <name evidence="2" type="ORF">A4X06_0g6447</name>
</gene>
<dbReference type="GO" id="GO:0005509">
    <property type="term" value="F:calcium ion binding"/>
    <property type="evidence" value="ECO:0007669"/>
    <property type="project" value="InterPro"/>
</dbReference>
<dbReference type="AlphaFoldDB" id="A0A8X7MNS3"/>
<evidence type="ECO:0000313" key="2">
    <source>
        <dbReference type="EMBL" id="KAE8243254.1"/>
    </source>
</evidence>
<protein>
    <recommendedName>
        <fullName evidence="1">EF-hand domain-containing protein</fullName>
    </recommendedName>
</protein>